<dbReference type="InterPro" id="IPR012677">
    <property type="entry name" value="Nucleotide-bd_a/b_plait_sf"/>
</dbReference>
<organism evidence="5 6">
    <name type="scientific">Phtheirospermum japonicum</name>
    <dbReference type="NCBI Taxonomy" id="374723"/>
    <lineage>
        <taxon>Eukaryota</taxon>
        <taxon>Viridiplantae</taxon>
        <taxon>Streptophyta</taxon>
        <taxon>Embryophyta</taxon>
        <taxon>Tracheophyta</taxon>
        <taxon>Spermatophyta</taxon>
        <taxon>Magnoliopsida</taxon>
        <taxon>eudicotyledons</taxon>
        <taxon>Gunneridae</taxon>
        <taxon>Pentapetalae</taxon>
        <taxon>asterids</taxon>
        <taxon>lamiids</taxon>
        <taxon>Lamiales</taxon>
        <taxon>Orobanchaceae</taxon>
        <taxon>Orobanchaceae incertae sedis</taxon>
        <taxon>Phtheirospermum</taxon>
    </lineage>
</organism>
<evidence type="ECO:0000256" key="2">
    <source>
        <dbReference type="PROSITE-ProRule" id="PRU00176"/>
    </source>
</evidence>
<dbReference type="Gene3D" id="3.30.70.330">
    <property type="match status" value="1"/>
</dbReference>
<feature type="region of interest" description="Disordered" evidence="3">
    <location>
        <begin position="1"/>
        <end position="52"/>
    </location>
</feature>
<dbReference type="AlphaFoldDB" id="A0A830CML7"/>
<name>A0A830CML7_9LAMI</name>
<dbReference type="EMBL" id="BMAC01000534">
    <property type="protein sequence ID" value="GFP98578.1"/>
    <property type="molecule type" value="Genomic_DNA"/>
</dbReference>
<keyword evidence="1 2" id="KW-0694">RNA-binding</keyword>
<dbReference type="InterPro" id="IPR035979">
    <property type="entry name" value="RBD_domain_sf"/>
</dbReference>
<dbReference type="PANTHER" id="PTHR19965:SF35">
    <property type="entry name" value="RNA ANNEALING PROTEIN YRA1"/>
    <property type="match status" value="1"/>
</dbReference>
<dbReference type="Pfam" id="PF00076">
    <property type="entry name" value="RRM_1"/>
    <property type="match status" value="1"/>
</dbReference>
<feature type="domain" description="RRM" evidence="4">
    <location>
        <begin position="71"/>
        <end position="134"/>
    </location>
</feature>
<gene>
    <name evidence="5" type="ORF">PHJA_002001700</name>
</gene>
<feature type="compositionally biased region" description="Low complexity" evidence="3">
    <location>
        <begin position="11"/>
        <end position="42"/>
    </location>
</feature>
<accession>A0A830CML7</accession>
<comment type="caution">
    <text evidence="5">The sequence shown here is derived from an EMBL/GenBank/DDBJ whole genome shotgun (WGS) entry which is preliminary data.</text>
</comment>
<evidence type="ECO:0000256" key="3">
    <source>
        <dbReference type="SAM" id="MobiDB-lite"/>
    </source>
</evidence>
<evidence type="ECO:0000256" key="1">
    <source>
        <dbReference type="ARBA" id="ARBA00022884"/>
    </source>
</evidence>
<protein>
    <submittedName>
        <fullName evidence="5">THO complex subunit 4b</fullName>
    </submittedName>
</protein>
<evidence type="ECO:0000313" key="6">
    <source>
        <dbReference type="Proteomes" id="UP000653305"/>
    </source>
</evidence>
<dbReference type="GO" id="GO:0005634">
    <property type="term" value="C:nucleus"/>
    <property type="evidence" value="ECO:0007669"/>
    <property type="project" value="TreeGrafter"/>
</dbReference>
<dbReference type="GO" id="GO:0003729">
    <property type="term" value="F:mRNA binding"/>
    <property type="evidence" value="ECO:0007669"/>
    <property type="project" value="TreeGrafter"/>
</dbReference>
<dbReference type="GO" id="GO:0006406">
    <property type="term" value="P:mRNA export from nucleus"/>
    <property type="evidence" value="ECO:0007669"/>
    <property type="project" value="TreeGrafter"/>
</dbReference>
<dbReference type="Proteomes" id="UP000653305">
    <property type="component" value="Unassembled WGS sequence"/>
</dbReference>
<dbReference type="SUPFAM" id="SSF54928">
    <property type="entry name" value="RNA-binding domain, RBD"/>
    <property type="match status" value="1"/>
</dbReference>
<dbReference type="InterPro" id="IPR000504">
    <property type="entry name" value="RRM_dom"/>
</dbReference>
<reference evidence="5" key="1">
    <citation type="submission" date="2020-07" db="EMBL/GenBank/DDBJ databases">
        <title>Ethylene signaling mediates host invasion by parasitic plants.</title>
        <authorList>
            <person name="Yoshida S."/>
        </authorList>
    </citation>
    <scope>NUCLEOTIDE SEQUENCE</scope>
    <source>
        <strain evidence="5">Okayama</strain>
    </source>
</reference>
<dbReference type="InterPro" id="IPR051229">
    <property type="entry name" value="ALYREF_mRNA_export"/>
</dbReference>
<evidence type="ECO:0000313" key="5">
    <source>
        <dbReference type="EMBL" id="GFP98578.1"/>
    </source>
</evidence>
<proteinExistence type="predicted"/>
<sequence>MDDMITMNKTSRSGPRPSGPGPTCRYSSSSTSRAAPYSSSAARGPESQLDHGMFAAGPTFPYRVSSIETGTKLLVPNLHFWVINEDIEELFSGIGELKSCSIHYDRSGRSEGTAEVVFCRRRDAESAIKRYNNV</sequence>
<evidence type="ECO:0000259" key="4">
    <source>
        <dbReference type="PROSITE" id="PS50102"/>
    </source>
</evidence>
<dbReference type="PROSITE" id="PS50102">
    <property type="entry name" value="RRM"/>
    <property type="match status" value="1"/>
</dbReference>
<dbReference type="PANTHER" id="PTHR19965">
    <property type="entry name" value="RNA AND EXPORT FACTOR BINDING PROTEIN"/>
    <property type="match status" value="1"/>
</dbReference>
<keyword evidence="6" id="KW-1185">Reference proteome</keyword>
<dbReference type="OrthoDB" id="346839at2759"/>